<dbReference type="EMBL" id="JAMDGZ010000001">
    <property type="protein sequence ID" value="MDD1012091.1"/>
    <property type="molecule type" value="Genomic_DNA"/>
</dbReference>
<keyword evidence="11" id="KW-1185">Reference proteome</keyword>
<gene>
    <name evidence="10" type="ORF">M5G17_00120</name>
</gene>
<keyword evidence="6 8" id="KW-1133">Transmembrane helix</keyword>
<protein>
    <submittedName>
        <fullName evidence="10">Phospholipid carrier-dependent glycosyltransferase</fullName>
    </submittedName>
</protein>
<evidence type="ECO:0000256" key="5">
    <source>
        <dbReference type="ARBA" id="ARBA00022692"/>
    </source>
</evidence>
<feature type="transmembrane region" description="Helical" evidence="8">
    <location>
        <begin position="9"/>
        <end position="31"/>
    </location>
</feature>
<reference evidence="10 11" key="1">
    <citation type="submission" date="2022-05" db="EMBL/GenBank/DDBJ databases">
        <title>Novel Pseudomonas spp. Isolated from a Rainbow Trout Aquaculture Facility.</title>
        <authorList>
            <person name="Testerman T."/>
            <person name="Graf J."/>
        </authorList>
    </citation>
    <scope>NUCLEOTIDE SEQUENCE [LARGE SCALE GENOMIC DNA]</scope>
    <source>
        <strain evidence="10 11">ID1025</strain>
    </source>
</reference>
<evidence type="ECO:0000256" key="8">
    <source>
        <dbReference type="SAM" id="Phobius"/>
    </source>
</evidence>
<proteinExistence type="predicted"/>
<dbReference type="PANTHER" id="PTHR33908">
    <property type="entry name" value="MANNOSYLTRANSFERASE YKCB-RELATED"/>
    <property type="match status" value="1"/>
</dbReference>
<evidence type="ECO:0000313" key="10">
    <source>
        <dbReference type="EMBL" id="MDD1012091.1"/>
    </source>
</evidence>
<dbReference type="RefSeq" id="WP_273891020.1">
    <property type="nucleotide sequence ID" value="NZ_JAMDGP010000005.1"/>
</dbReference>
<dbReference type="InterPro" id="IPR003342">
    <property type="entry name" value="ArnT-like_N"/>
</dbReference>
<keyword evidence="7 8" id="KW-0472">Membrane</keyword>
<accession>A0ABT5P1E1</accession>
<dbReference type="Proteomes" id="UP001148184">
    <property type="component" value="Unassembled WGS sequence"/>
</dbReference>
<evidence type="ECO:0000256" key="4">
    <source>
        <dbReference type="ARBA" id="ARBA00022679"/>
    </source>
</evidence>
<evidence type="ECO:0000256" key="7">
    <source>
        <dbReference type="ARBA" id="ARBA00023136"/>
    </source>
</evidence>
<comment type="caution">
    <text evidence="10">The sequence shown here is derived from an EMBL/GenBank/DDBJ whole genome shotgun (WGS) entry which is preliminary data.</text>
</comment>
<sequence length="478" mass="53284">MSESLRNAVLWAVLGLILALRLAGLGLYPLMDTSEARYGEMARKMLELDDWITPMFDYGVPFWGKPPLSFWTQAASMHWLGINEFALRLPAWLMHLLSCLLIIHLGHRERSLAVGLLAAIIYSSCTLGLIASGVVLTDPALSLGLLLAYQGFWYGMAHGEGNAVRLGFVGLGLGLLAKGPLVLVLFAVPALTWVAYQQQWRQLWRLPWLSGLSLMLLLAMPWYVLAELKSPGFLDYFLLGEHWKRYVISEWSGDLYGNAHAKPLGTIWLYLLGALFPWSLLLPLLYWSGNTHKGRALQGFLWCWALAAPVFFSLAGNILWTYVLPALPAWALLLANALTRWRWWRPVGVGGFALILPLFALLLVLEGSLEQRPQNQRDLVLTWQRASVEQPGPLIYLGRRSYSAEFYSAGKARRIDALSQLPTGKVFYLARRLRDLDSPLPAPLNCTSLAQANASLLLRCQPLPVPLLSKTVSGNPSS</sequence>
<feature type="domain" description="ArnT-like N-terminal" evidence="9">
    <location>
        <begin position="25"/>
        <end position="237"/>
    </location>
</feature>
<dbReference type="PANTHER" id="PTHR33908:SF3">
    <property type="entry name" value="UNDECAPRENYL PHOSPHATE-ALPHA-4-AMINO-4-DEOXY-L-ARABINOSE ARABINOSYL TRANSFERASE"/>
    <property type="match status" value="1"/>
</dbReference>
<keyword evidence="4" id="KW-0808">Transferase</keyword>
<evidence type="ECO:0000256" key="3">
    <source>
        <dbReference type="ARBA" id="ARBA00022676"/>
    </source>
</evidence>
<keyword evidence="3" id="KW-0328">Glycosyltransferase</keyword>
<name>A0ABT5P1E1_9PSED</name>
<evidence type="ECO:0000256" key="1">
    <source>
        <dbReference type="ARBA" id="ARBA00004651"/>
    </source>
</evidence>
<feature type="transmembrane region" description="Helical" evidence="8">
    <location>
        <begin position="208"/>
        <end position="225"/>
    </location>
</feature>
<evidence type="ECO:0000259" key="9">
    <source>
        <dbReference type="Pfam" id="PF02366"/>
    </source>
</evidence>
<feature type="transmembrane region" description="Helical" evidence="8">
    <location>
        <begin position="267"/>
        <end position="287"/>
    </location>
</feature>
<feature type="transmembrane region" description="Helical" evidence="8">
    <location>
        <begin position="112"/>
        <end position="136"/>
    </location>
</feature>
<feature type="transmembrane region" description="Helical" evidence="8">
    <location>
        <begin position="85"/>
        <end position="105"/>
    </location>
</feature>
<organism evidence="10 11">
    <name type="scientific">Pseudomonas rubra</name>
    <dbReference type="NCBI Taxonomy" id="2942627"/>
    <lineage>
        <taxon>Bacteria</taxon>
        <taxon>Pseudomonadati</taxon>
        <taxon>Pseudomonadota</taxon>
        <taxon>Gammaproteobacteria</taxon>
        <taxon>Pseudomonadales</taxon>
        <taxon>Pseudomonadaceae</taxon>
        <taxon>Pseudomonas</taxon>
    </lineage>
</organism>
<feature type="transmembrane region" description="Helical" evidence="8">
    <location>
        <begin position="299"/>
        <end position="323"/>
    </location>
</feature>
<dbReference type="Pfam" id="PF02366">
    <property type="entry name" value="PMT"/>
    <property type="match status" value="1"/>
</dbReference>
<feature type="transmembrane region" description="Helical" evidence="8">
    <location>
        <begin position="175"/>
        <end position="196"/>
    </location>
</feature>
<evidence type="ECO:0000256" key="2">
    <source>
        <dbReference type="ARBA" id="ARBA00022475"/>
    </source>
</evidence>
<evidence type="ECO:0000313" key="11">
    <source>
        <dbReference type="Proteomes" id="UP001148184"/>
    </source>
</evidence>
<comment type="subcellular location">
    <subcellularLocation>
        <location evidence="1">Cell membrane</location>
        <topology evidence="1">Multi-pass membrane protein</topology>
    </subcellularLocation>
</comment>
<evidence type="ECO:0000256" key="6">
    <source>
        <dbReference type="ARBA" id="ARBA00022989"/>
    </source>
</evidence>
<feature type="transmembrane region" description="Helical" evidence="8">
    <location>
        <begin position="343"/>
        <end position="365"/>
    </location>
</feature>
<keyword evidence="5 8" id="KW-0812">Transmembrane</keyword>
<keyword evidence="2" id="KW-1003">Cell membrane</keyword>
<dbReference type="InterPro" id="IPR050297">
    <property type="entry name" value="LipidA_mod_glycosyltrf_83"/>
</dbReference>